<dbReference type="AlphaFoldDB" id="A0A8D8FLE3"/>
<proteinExistence type="predicted"/>
<evidence type="ECO:0000313" key="1">
    <source>
        <dbReference type="EMBL" id="CAG6474643.1"/>
    </source>
</evidence>
<protein>
    <submittedName>
        <fullName evidence="1">(northern house mosquito) hypothetical protein</fullName>
    </submittedName>
</protein>
<dbReference type="EMBL" id="HBUE01075191">
    <property type="protein sequence ID" value="CAG6474643.1"/>
    <property type="molecule type" value="Transcribed_RNA"/>
</dbReference>
<name>A0A8D8FLE3_CULPI</name>
<sequence>MVDHTAATPARIFGISVRLNSALHSLNRIGWTDSSNGLVRTATLALTSSSGTVSAMYVSNWSLYCSYACWSCSALNPPSSFCSPYILNASATLISFCFRM</sequence>
<organism evidence="1">
    <name type="scientific">Culex pipiens</name>
    <name type="common">House mosquito</name>
    <dbReference type="NCBI Taxonomy" id="7175"/>
    <lineage>
        <taxon>Eukaryota</taxon>
        <taxon>Metazoa</taxon>
        <taxon>Ecdysozoa</taxon>
        <taxon>Arthropoda</taxon>
        <taxon>Hexapoda</taxon>
        <taxon>Insecta</taxon>
        <taxon>Pterygota</taxon>
        <taxon>Neoptera</taxon>
        <taxon>Endopterygota</taxon>
        <taxon>Diptera</taxon>
        <taxon>Nematocera</taxon>
        <taxon>Culicoidea</taxon>
        <taxon>Culicidae</taxon>
        <taxon>Culicinae</taxon>
        <taxon>Culicini</taxon>
        <taxon>Culex</taxon>
        <taxon>Culex</taxon>
    </lineage>
</organism>
<accession>A0A8D8FLE3</accession>
<reference evidence="1" key="1">
    <citation type="submission" date="2021-05" db="EMBL/GenBank/DDBJ databases">
        <authorList>
            <person name="Alioto T."/>
            <person name="Alioto T."/>
            <person name="Gomez Garrido J."/>
        </authorList>
    </citation>
    <scope>NUCLEOTIDE SEQUENCE</scope>
</reference>